<dbReference type="AlphaFoldDB" id="A0A1I3PWZ4"/>
<dbReference type="InterPro" id="IPR000873">
    <property type="entry name" value="AMP-dep_synth/lig_dom"/>
</dbReference>
<dbReference type="NCBIfam" id="NF006181">
    <property type="entry name" value="PRK08314.1"/>
    <property type="match status" value="1"/>
</dbReference>
<dbReference type="Gene3D" id="3.30.300.30">
    <property type="match status" value="1"/>
</dbReference>
<dbReference type="InterPro" id="IPR025110">
    <property type="entry name" value="AMP-bd_C"/>
</dbReference>
<dbReference type="Pfam" id="PF13193">
    <property type="entry name" value="AMP-binding_C"/>
    <property type="match status" value="1"/>
</dbReference>
<dbReference type="STRING" id="46223.SAMN05421852_106150"/>
<sequence>MMDRHYPFWPKRVPKTLTVPKTTLFDNLKVSAQRYPDKTAIVYYGRSISYRDLLNEVNALAGFLQREWSVSAGDRILLDLQNSPQFVIAFYAILRANAVVVPINPMNLTEELAFYIEDAQAEVAIVGQELYDRIAPLKQGQTGLKHVLVAAYSDYVSPDMEYECPDMVTAPRQHIREEGVVLWQDALQHGSQPGPLTADSDDMAVLPYTSGTTGRPKGCIHTHATVQANAVGASVWANMTADAVVLGTLPFFHVTGMQHSMNAPIYAGSTMVIMSRWDRDVAGKLIQEYGCTHWTNISTMVVDFLSNPNLSKYKLDTLNTINGGGAPLPEAVGQKLYEMTGLYYAEGYGLTETMAQTHFNPPDRPKLQCMGIPSFDVDARIVDPETLKELGPGEEGEVIVSGPQVLKGYWNRPKENQESFVTIEGKSFFRTGDIAKYDEEGYFFMVDRIKRMINASGYKVWPTEVESILYKHPAVQQACVIGVPDPRRGETVKAFIILNEKDQGKVTEQDIIEWSKGKMAAYKYPRIVEFVESLPLSGSGKILWRKLQEEELKKRRGH</sequence>
<dbReference type="RefSeq" id="WP_093229519.1">
    <property type="nucleotide sequence ID" value="NZ_FORR01000006.1"/>
</dbReference>
<dbReference type="GO" id="GO:0016878">
    <property type="term" value="F:acid-thiol ligase activity"/>
    <property type="evidence" value="ECO:0007669"/>
    <property type="project" value="UniProtKB-ARBA"/>
</dbReference>
<dbReference type="InterPro" id="IPR042099">
    <property type="entry name" value="ANL_N_sf"/>
</dbReference>
<organism evidence="3 4">
    <name type="scientific">Thermoflavimicrobium dichotomicum</name>
    <dbReference type="NCBI Taxonomy" id="46223"/>
    <lineage>
        <taxon>Bacteria</taxon>
        <taxon>Bacillati</taxon>
        <taxon>Bacillota</taxon>
        <taxon>Bacilli</taxon>
        <taxon>Bacillales</taxon>
        <taxon>Thermoactinomycetaceae</taxon>
        <taxon>Thermoflavimicrobium</taxon>
    </lineage>
</organism>
<gene>
    <name evidence="3" type="ORF">SAMN05421852_106150</name>
</gene>
<dbReference type="OrthoDB" id="9765680at2"/>
<dbReference type="Pfam" id="PF00501">
    <property type="entry name" value="AMP-binding"/>
    <property type="match status" value="1"/>
</dbReference>
<dbReference type="PANTHER" id="PTHR43767:SF1">
    <property type="entry name" value="NONRIBOSOMAL PEPTIDE SYNTHASE PES1 (EUROFUNG)-RELATED"/>
    <property type="match status" value="1"/>
</dbReference>
<dbReference type="InterPro" id="IPR045851">
    <property type="entry name" value="AMP-bd_C_sf"/>
</dbReference>
<dbReference type="Gene3D" id="3.40.50.12780">
    <property type="entry name" value="N-terminal domain of ligase-like"/>
    <property type="match status" value="1"/>
</dbReference>
<name>A0A1I3PWZ4_9BACL</name>
<evidence type="ECO:0000259" key="2">
    <source>
        <dbReference type="Pfam" id="PF13193"/>
    </source>
</evidence>
<dbReference type="EMBL" id="FORR01000006">
    <property type="protein sequence ID" value="SFJ25960.1"/>
    <property type="molecule type" value="Genomic_DNA"/>
</dbReference>
<evidence type="ECO:0000313" key="3">
    <source>
        <dbReference type="EMBL" id="SFJ25960.1"/>
    </source>
</evidence>
<dbReference type="SUPFAM" id="SSF56801">
    <property type="entry name" value="Acetyl-CoA synthetase-like"/>
    <property type="match status" value="1"/>
</dbReference>
<dbReference type="InterPro" id="IPR020845">
    <property type="entry name" value="AMP-binding_CS"/>
</dbReference>
<feature type="domain" description="AMP-binding enzyme C-terminal" evidence="2">
    <location>
        <begin position="464"/>
        <end position="541"/>
    </location>
</feature>
<dbReference type="Proteomes" id="UP000199545">
    <property type="component" value="Unassembled WGS sequence"/>
</dbReference>
<dbReference type="PROSITE" id="PS00455">
    <property type="entry name" value="AMP_BINDING"/>
    <property type="match status" value="1"/>
</dbReference>
<dbReference type="CDD" id="cd05935">
    <property type="entry name" value="LC_FACS_like"/>
    <property type="match status" value="1"/>
</dbReference>
<dbReference type="PANTHER" id="PTHR43767">
    <property type="entry name" value="LONG-CHAIN-FATTY-ACID--COA LIGASE"/>
    <property type="match status" value="1"/>
</dbReference>
<dbReference type="InterPro" id="IPR050237">
    <property type="entry name" value="ATP-dep_AMP-bd_enzyme"/>
</dbReference>
<proteinExistence type="predicted"/>
<evidence type="ECO:0000259" key="1">
    <source>
        <dbReference type="Pfam" id="PF00501"/>
    </source>
</evidence>
<accession>A0A1I3PWZ4</accession>
<reference evidence="3 4" key="1">
    <citation type="submission" date="2016-10" db="EMBL/GenBank/DDBJ databases">
        <authorList>
            <person name="de Groot N.N."/>
        </authorList>
    </citation>
    <scope>NUCLEOTIDE SEQUENCE [LARGE SCALE GENOMIC DNA]</scope>
    <source>
        <strain evidence="3 4">DSM 44778</strain>
    </source>
</reference>
<feature type="domain" description="AMP-dependent synthetase/ligase" evidence="1">
    <location>
        <begin position="30"/>
        <end position="410"/>
    </location>
</feature>
<keyword evidence="4" id="KW-1185">Reference proteome</keyword>
<protein>
    <submittedName>
        <fullName evidence="3">Fatty-acyl-CoA synthase</fullName>
    </submittedName>
</protein>
<evidence type="ECO:0000313" key="4">
    <source>
        <dbReference type="Proteomes" id="UP000199545"/>
    </source>
</evidence>